<dbReference type="InterPro" id="IPR036034">
    <property type="entry name" value="PDZ_sf"/>
</dbReference>
<dbReference type="Pfam" id="PF13180">
    <property type="entry name" value="PDZ_2"/>
    <property type="match status" value="2"/>
</dbReference>
<dbReference type="InterPro" id="IPR009003">
    <property type="entry name" value="Peptidase_S1_PA"/>
</dbReference>
<accession>A0A5M6D1Q8</accession>
<reference evidence="6 7" key="1">
    <citation type="submission" date="2019-08" db="EMBL/GenBank/DDBJ databases">
        <authorList>
            <person name="Dhanesh K."/>
            <person name="Kumar G."/>
            <person name="Sasikala C."/>
            <person name="Venkata Ramana C."/>
        </authorList>
    </citation>
    <scope>NUCLEOTIDE SEQUENCE [LARGE SCALE GENOMIC DNA]</scope>
    <source>
        <strain evidence="6 7">JC645</strain>
    </source>
</reference>
<dbReference type="AlphaFoldDB" id="A0A5M6D1Q8"/>
<protein>
    <submittedName>
        <fullName evidence="6">PDZ domain-containing protein</fullName>
    </submittedName>
</protein>
<dbReference type="Pfam" id="PF13365">
    <property type="entry name" value="Trypsin_2"/>
    <property type="match status" value="1"/>
</dbReference>
<keyword evidence="2" id="KW-0645">Protease</keyword>
<dbReference type="Gene3D" id="2.30.42.10">
    <property type="match status" value="2"/>
</dbReference>
<sequence>MKFVEFSFLSDLRPGRVAASLLLLLSVTLSASHAQEAGGEPRENRAKYRAALAAAVRQAAQAVLPSTVSIEVIGVSESGGGNNQSEVAQDAPTCGVVLDAQGYIIAADIIVRRPSASILVVLPDETRLAARVVARDHHRGLVMLKVDPDSPLQPVELPDQIQTPVGSTVVTVGRLGGDLSPIVSTGILSAVDRLEGTMLQTDARVSPSFYGGPLVDLHGNVIGISVPAVAPGGAPDETSWYDSGIAFAVPTPVLAAKLARLKEGNDIKKGLIGIVPKSQDPLAEGTELAAVRSRSPAEQAGIKPGDTIEAIAGKPVRMFQEIKQALGPFDAGETIQIRLARDGASQDVQVTLADSIPPLQPQRLGVWVADGESDDQDGPGGVMVRGVVPATAADGVLQADDRILQVGQTTIEDVSTLRRLMITAVPDQALTVKLSRQGKTQDVQITPQSIAGDALQETLPDWEPEDPEAEWKVQSLRLPDVANLASYVAPSAEDVSDNDAIGLLVLLLPPDQRDPAETLKSWTAVAGRHGVVVCAICSEDEKRWQPTEIDIVSRMVTMLSQRLPIGGPATAIAAPGAIKGVDASAADSMVIAIALSDRGNFSGIAVSAETRPPAVRLRENEPDRSLEILMPIKSLDDGPTWLAPLVGAGYPVALGGDNELSDLLRWTRLLQTI</sequence>
<gene>
    <name evidence="6" type="ORF">FYK55_21610</name>
</gene>
<evidence type="ECO:0000313" key="6">
    <source>
        <dbReference type="EMBL" id="KAA5540232.1"/>
    </source>
</evidence>
<dbReference type="GO" id="GO:0006515">
    <property type="term" value="P:protein quality control for misfolded or incompletely synthesized proteins"/>
    <property type="evidence" value="ECO:0007669"/>
    <property type="project" value="TreeGrafter"/>
</dbReference>
<dbReference type="PROSITE" id="PS50106">
    <property type="entry name" value="PDZ"/>
    <property type="match status" value="2"/>
</dbReference>
<proteinExistence type="inferred from homology"/>
<dbReference type="RefSeq" id="WP_150078705.1">
    <property type="nucleotide sequence ID" value="NZ_VWOX01000014.1"/>
</dbReference>
<dbReference type="PANTHER" id="PTHR22939">
    <property type="entry name" value="SERINE PROTEASE FAMILY S1C HTRA-RELATED"/>
    <property type="match status" value="1"/>
</dbReference>
<feature type="chain" id="PRO_5024282741" evidence="4">
    <location>
        <begin position="35"/>
        <end position="673"/>
    </location>
</feature>
<name>A0A5M6D1Q8_9BACT</name>
<dbReference type="PRINTS" id="PR00834">
    <property type="entry name" value="PROTEASES2C"/>
</dbReference>
<evidence type="ECO:0000256" key="4">
    <source>
        <dbReference type="SAM" id="SignalP"/>
    </source>
</evidence>
<evidence type="ECO:0000256" key="1">
    <source>
        <dbReference type="ARBA" id="ARBA00010541"/>
    </source>
</evidence>
<organism evidence="6 7">
    <name type="scientific">Roseiconus nitratireducens</name>
    <dbReference type="NCBI Taxonomy" id="2605748"/>
    <lineage>
        <taxon>Bacteria</taxon>
        <taxon>Pseudomonadati</taxon>
        <taxon>Planctomycetota</taxon>
        <taxon>Planctomycetia</taxon>
        <taxon>Pirellulales</taxon>
        <taxon>Pirellulaceae</taxon>
        <taxon>Roseiconus</taxon>
    </lineage>
</organism>
<dbReference type="SUPFAM" id="SSF50494">
    <property type="entry name" value="Trypsin-like serine proteases"/>
    <property type="match status" value="1"/>
</dbReference>
<dbReference type="SMART" id="SM00228">
    <property type="entry name" value="PDZ"/>
    <property type="match status" value="2"/>
</dbReference>
<keyword evidence="4" id="KW-0732">Signal</keyword>
<dbReference type="Gene3D" id="2.40.10.120">
    <property type="match status" value="1"/>
</dbReference>
<comment type="caution">
    <text evidence="6">The sequence shown here is derived from an EMBL/GenBank/DDBJ whole genome shotgun (WGS) entry which is preliminary data.</text>
</comment>
<dbReference type="SUPFAM" id="SSF50156">
    <property type="entry name" value="PDZ domain-like"/>
    <property type="match status" value="2"/>
</dbReference>
<evidence type="ECO:0000256" key="2">
    <source>
        <dbReference type="ARBA" id="ARBA00022670"/>
    </source>
</evidence>
<dbReference type="GO" id="GO:0004252">
    <property type="term" value="F:serine-type endopeptidase activity"/>
    <property type="evidence" value="ECO:0007669"/>
    <property type="project" value="InterPro"/>
</dbReference>
<dbReference type="Proteomes" id="UP000324479">
    <property type="component" value="Unassembled WGS sequence"/>
</dbReference>
<feature type="signal peptide" evidence="4">
    <location>
        <begin position="1"/>
        <end position="34"/>
    </location>
</feature>
<feature type="domain" description="PDZ" evidence="5">
    <location>
        <begin position="255"/>
        <end position="343"/>
    </location>
</feature>
<keyword evidence="3" id="KW-0378">Hydrolase</keyword>
<dbReference type="InterPro" id="IPR001478">
    <property type="entry name" value="PDZ"/>
</dbReference>
<dbReference type="GO" id="GO:0042597">
    <property type="term" value="C:periplasmic space"/>
    <property type="evidence" value="ECO:0007669"/>
    <property type="project" value="TreeGrafter"/>
</dbReference>
<evidence type="ECO:0000259" key="5">
    <source>
        <dbReference type="PROSITE" id="PS50106"/>
    </source>
</evidence>
<comment type="similarity">
    <text evidence="1">Belongs to the peptidase S1C family.</text>
</comment>
<evidence type="ECO:0000256" key="3">
    <source>
        <dbReference type="ARBA" id="ARBA00022801"/>
    </source>
</evidence>
<dbReference type="PANTHER" id="PTHR22939:SF129">
    <property type="entry name" value="SERINE PROTEASE HTRA2, MITOCHONDRIAL"/>
    <property type="match status" value="1"/>
</dbReference>
<feature type="domain" description="PDZ" evidence="5">
    <location>
        <begin position="349"/>
        <end position="438"/>
    </location>
</feature>
<evidence type="ECO:0000313" key="7">
    <source>
        <dbReference type="Proteomes" id="UP000324479"/>
    </source>
</evidence>
<dbReference type="EMBL" id="VWOX01000014">
    <property type="protein sequence ID" value="KAA5540232.1"/>
    <property type="molecule type" value="Genomic_DNA"/>
</dbReference>
<dbReference type="InterPro" id="IPR001940">
    <property type="entry name" value="Peptidase_S1C"/>
</dbReference>
<keyword evidence="7" id="KW-1185">Reference proteome</keyword>